<keyword evidence="3" id="KW-0808">Transferase</keyword>
<dbReference type="Pfam" id="PF12950">
    <property type="entry name" value="TaqI_C"/>
    <property type="match status" value="1"/>
</dbReference>
<feature type="domain" description="TaqI-like C-terminal specificity" evidence="5">
    <location>
        <begin position="77"/>
        <end position="240"/>
    </location>
</feature>
<dbReference type="InterPro" id="IPR025931">
    <property type="entry name" value="TaqI_C"/>
</dbReference>
<dbReference type="AlphaFoldDB" id="X1GU23"/>
<evidence type="ECO:0000313" key="6">
    <source>
        <dbReference type="EMBL" id="GAH45104.1"/>
    </source>
</evidence>
<reference evidence="6" key="1">
    <citation type="journal article" date="2014" name="Front. Microbiol.">
        <title>High frequency of phylogenetically diverse reductive dehalogenase-homologous genes in deep subseafloor sedimentary metagenomes.</title>
        <authorList>
            <person name="Kawai M."/>
            <person name="Futagami T."/>
            <person name="Toyoda A."/>
            <person name="Takaki Y."/>
            <person name="Nishi S."/>
            <person name="Hori S."/>
            <person name="Arai W."/>
            <person name="Tsubouchi T."/>
            <person name="Morono Y."/>
            <person name="Uchiyama I."/>
            <person name="Ito T."/>
            <person name="Fujiyama A."/>
            <person name="Inagaki F."/>
            <person name="Takami H."/>
        </authorList>
    </citation>
    <scope>NUCLEOTIDE SEQUENCE</scope>
    <source>
        <strain evidence="6">Expedition CK06-06</strain>
    </source>
</reference>
<evidence type="ECO:0000256" key="4">
    <source>
        <dbReference type="ARBA" id="ARBA00047942"/>
    </source>
</evidence>
<dbReference type="PANTHER" id="PTHR33841:SF1">
    <property type="entry name" value="DNA METHYLTRANSFERASE A"/>
    <property type="match status" value="1"/>
</dbReference>
<dbReference type="GO" id="GO:0032259">
    <property type="term" value="P:methylation"/>
    <property type="evidence" value="ECO:0007669"/>
    <property type="project" value="UniProtKB-KW"/>
</dbReference>
<feature type="non-terminal residue" evidence="6">
    <location>
        <position position="270"/>
    </location>
</feature>
<evidence type="ECO:0000256" key="2">
    <source>
        <dbReference type="ARBA" id="ARBA00022603"/>
    </source>
</evidence>
<comment type="catalytic activity">
    <reaction evidence="4">
        <text>a 2'-deoxyadenosine in DNA + S-adenosyl-L-methionine = an N(6)-methyl-2'-deoxyadenosine in DNA + S-adenosyl-L-homocysteine + H(+)</text>
        <dbReference type="Rhea" id="RHEA:15197"/>
        <dbReference type="Rhea" id="RHEA-COMP:12418"/>
        <dbReference type="Rhea" id="RHEA-COMP:12419"/>
        <dbReference type="ChEBI" id="CHEBI:15378"/>
        <dbReference type="ChEBI" id="CHEBI:57856"/>
        <dbReference type="ChEBI" id="CHEBI:59789"/>
        <dbReference type="ChEBI" id="CHEBI:90615"/>
        <dbReference type="ChEBI" id="CHEBI:90616"/>
        <dbReference type="EC" id="2.1.1.72"/>
    </reaction>
</comment>
<sequence>HKLEMKQSDFDSNCFTLGDETTLNLKKRIEQRGIPLKNWDVKIYRGIITGFNEAFIIDTEIKEKLCKEDPKSAEIIKPILRGRDIYRYGYKWAGLWLLKIESRWTNQNRSKKAPEVFFKESYPAVYRHLKTFGNTKGKGKGLYNRDDQGDYWWELRDCNYYPEFEKEKIMYSDIADRLLFVYEGQKIYTNNTVYFLNTGNKYLLAALNSMVIDFYYRQISSQLGNAALRAFTIYVEQLPIPKISESEQKPFIEIVDRILSLYYPYLFLRQ</sequence>
<name>X1GU23_9ZZZZ</name>
<dbReference type="PANTHER" id="PTHR33841">
    <property type="entry name" value="DNA METHYLTRANSFERASE YEEA-RELATED"/>
    <property type="match status" value="1"/>
</dbReference>
<protein>
    <recommendedName>
        <fullName evidence="1">site-specific DNA-methyltransferase (adenine-specific)</fullName>
        <ecNumber evidence="1">2.1.1.72</ecNumber>
    </recommendedName>
</protein>
<feature type="non-terminal residue" evidence="6">
    <location>
        <position position="1"/>
    </location>
</feature>
<evidence type="ECO:0000256" key="1">
    <source>
        <dbReference type="ARBA" id="ARBA00011900"/>
    </source>
</evidence>
<dbReference type="InterPro" id="IPR050953">
    <property type="entry name" value="N4_N6_ade-DNA_methylase"/>
</dbReference>
<dbReference type="EMBL" id="BARU01011464">
    <property type="protein sequence ID" value="GAH45104.1"/>
    <property type="molecule type" value="Genomic_DNA"/>
</dbReference>
<dbReference type="GO" id="GO:0009007">
    <property type="term" value="F:site-specific DNA-methyltransferase (adenine-specific) activity"/>
    <property type="evidence" value="ECO:0007669"/>
    <property type="project" value="UniProtKB-EC"/>
</dbReference>
<keyword evidence="2" id="KW-0489">Methyltransferase</keyword>
<dbReference type="EC" id="2.1.1.72" evidence="1"/>
<organism evidence="6">
    <name type="scientific">marine sediment metagenome</name>
    <dbReference type="NCBI Taxonomy" id="412755"/>
    <lineage>
        <taxon>unclassified sequences</taxon>
        <taxon>metagenomes</taxon>
        <taxon>ecological metagenomes</taxon>
    </lineage>
</organism>
<proteinExistence type="predicted"/>
<comment type="caution">
    <text evidence="6">The sequence shown here is derived from an EMBL/GenBank/DDBJ whole genome shotgun (WGS) entry which is preliminary data.</text>
</comment>
<accession>X1GU23</accession>
<evidence type="ECO:0000259" key="5">
    <source>
        <dbReference type="Pfam" id="PF12950"/>
    </source>
</evidence>
<gene>
    <name evidence="6" type="ORF">S03H2_21516</name>
</gene>
<evidence type="ECO:0000256" key="3">
    <source>
        <dbReference type="ARBA" id="ARBA00022679"/>
    </source>
</evidence>